<dbReference type="SUPFAM" id="SSF103473">
    <property type="entry name" value="MFS general substrate transporter"/>
    <property type="match status" value="1"/>
</dbReference>
<feature type="transmembrane region" description="Helical" evidence="2">
    <location>
        <begin position="21"/>
        <end position="54"/>
    </location>
</feature>
<evidence type="ECO:0000256" key="2">
    <source>
        <dbReference type="SAM" id="Phobius"/>
    </source>
</evidence>
<keyword evidence="2" id="KW-0472">Membrane</keyword>
<comment type="caution">
    <text evidence="3">The sequence shown here is derived from an EMBL/GenBank/DDBJ whole genome shotgun (WGS) entry which is preliminary data.</text>
</comment>
<sequence length="147" mass="14958">MGTVAGGALAARYGRIPVVRWSYALTVLAVAGVVLVPGPALYLCLVLASAGLYVPFSLHVTLGQDYLPRRVGTASGVTLGLTVSVGGLASPLIGALADATTLRTALAPLIVLPAVGRLLPRPLPEPALPEAITGPRHPRTADAPERA</sequence>
<dbReference type="AlphaFoldDB" id="A0A2J7Z888"/>
<dbReference type="Gene3D" id="1.20.1250.20">
    <property type="entry name" value="MFS general substrate transporter like domains"/>
    <property type="match status" value="1"/>
</dbReference>
<feature type="region of interest" description="Disordered" evidence="1">
    <location>
        <begin position="126"/>
        <end position="147"/>
    </location>
</feature>
<feature type="transmembrane region" description="Helical" evidence="2">
    <location>
        <begin position="74"/>
        <end position="97"/>
    </location>
</feature>
<dbReference type="Proteomes" id="UP000236520">
    <property type="component" value="Unassembled WGS sequence"/>
</dbReference>
<protein>
    <submittedName>
        <fullName evidence="3">Uncharacterized protein</fullName>
    </submittedName>
</protein>
<dbReference type="InterPro" id="IPR036259">
    <property type="entry name" value="MFS_trans_sf"/>
</dbReference>
<reference evidence="3 4" key="1">
    <citation type="submission" date="2015-09" db="EMBL/GenBank/DDBJ databases">
        <title>Genome sequence, genome mining and natural product profiling of a biocontrol bacterium Streptomyces malaysiensis F913.</title>
        <authorList>
            <person name="Xu Y."/>
            <person name="Wei J."/>
            <person name="Xie J."/>
            <person name="Li T."/>
            <person name="Zhou Z."/>
        </authorList>
    </citation>
    <scope>NUCLEOTIDE SEQUENCE [LARGE SCALE GENOMIC DNA]</scope>
    <source>
        <strain evidence="3 4">F913</strain>
    </source>
</reference>
<dbReference type="EMBL" id="LJIW01000001">
    <property type="protein sequence ID" value="PNG96490.1"/>
    <property type="molecule type" value="Genomic_DNA"/>
</dbReference>
<accession>A0A2J7Z888</accession>
<keyword evidence="4" id="KW-1185">Reference proteome</keyword>
<dbReference type="PANTHER" id="PTHR43129:SF1">
    <property type="entry name" value="FOSMIDOMYCIN RESISTANCE PROTEIN"/>
    <property type="match status" value="1"/>
</dbReference>
<proteinExistence type="predicted"/>
<gene>
    <name evidence="3" type="ORF">SMF913_12515</name>
</gene>
<organism evidence="3 4">
    <name type="scientific">Streptomyces malaysiensis</name>
    <dbReference type="NCBI Taxonomy" id="92644"/>
    <lineage>
        <taxon>Bacteria</taxon>
        <taxon>Bacillati</taxon>
        <taxon>Actinomycetota</taxon>
        <taxon>Actinomycetes</taxon>
        <taxon>Kitasatosporales</taxon>
        <taxon>Streptomycetaceae</taxon>
        <taxon>Streptomyces</taxon>
        <taxon>Streptomyces violaceusniger group</taxon>
    </lineage>
</organism>
<name>A0A2J7Z888_STRMQ</name>
<evidence type="ECO:0000313" key="4">
    <source>
        <dbReference type="Proteomes" id="UP000236520"/>
    </source>
</evidence>
<keyword evidence="2" id="KW-1133">Transmembrane helix</keyword>
<evidence type="ECO:0000256" key="1">
    <source>
        <dbReference type="SAM" id="MobiDB-lite"/>
    </source>
</evidence>
<evidence type="ECO:0000313" key="3">
    <source>
        <dbReference type="EMBL" id="PNG96490.1"/>
    </source>
</evidence>
<keyword evidence="2" id="KW-0812">Transmembrane</keyword>
<dbReference type="PANTHER" id="PTHR43129">
    <property type="entry name" value="FOSMIDOMYCIN RESISTANCE PROTEIN"/>
    <property type="match status" value="1"/>
</dbReference>
<dbReference type="GO" id="GO:0005886">
    <property type="term" value="C:plasma membrane"/>
    <property type="evidence" value="ECO:0007669"/>
    <property type="project" value="TreeGrafter"/>
</dbReference>